<evidence type="ECO:0000313" key="4">
    <source>
        <dbReference type="Proteomes" id="UP000782312"/>
    </source>
</evidence>
<proteinExistence type="predicted"/>
<dbReference type="Gene3D" id="3.30.360.10">
    <property type="entry name" value="Dihydrodipicolinate Reductase, domain 2"/>
    <property type="match status" value="1"/>
</dbReference>
<dbReference type="InterPro" id="IPR055170">
    <property type="entry name" value="GFO_IDH_MocA-like_dom"/>
</dbReference>
<dbReference type="SUPFAM" id="SSF55347">
    <property type="entry name" value="Glyceraldehyde-3-phosphate dehydrogenase-like, C-terminal domain"/>
    <property type="match status" value="1"/>
</dbReference>
<evidence type="ECO:0000259" key="1">
    <source>
        <dbReference type="Pfam" id="PF01408"/>
    </source>
</evidence>
<dbReference type="InterPro" id="IPR051450">
    <property type="entry name" value="Gfo/Idh/MocA_Oxidoreductases"/>
</dbReference>
<dbReference type="AlphaFoldDB" id="A0A932I029"/>
<evidence type="ECO:0000313" key="3">
    <source>
        <dbReference type="EMBL" id="MBI3128909.1"/>
    </source>
</evidence>
<feature type="domain" description="Gfo/Idh/MocA-like oxidoreductase N-terminal" evidence="1">
    <location>
        <begin position="5"/>
        <end position="123"/>
    </location>
</feature>
<organism evidence="3 4">
    <name type="scientific">Tectimicrobiota bacterium</name>
    <dbReference type="NCBI Taxonomy" id="2528274"/>
    <lineage>
        <taxon>Bacteria</taxon>
        <taxon>Pseudomonadati</taxon>
        <taxon>Nitrospinota/Tectimicrobiota group</taxon>
        <taxon>Candidatus Tectimicrobiota</taxon>
    </lineage>
</organism>
<dbReference type="InterPro" id="IPR000683">
    <property type="entry name" value="Gfo/Idh/MocA-like_OxRdtase_N"/>
</dbReference>
<dbReference type="Pfam" id="PF01408">
    <property type="entry name" value="GFO_IDH_MocA"/>
    <property type="match status" value="1"/>
</dbReference>
<dbReference type="GO" id="GO:0000166">
    <property type="term" value="F:nucleotide binding"/>
    <property type="evidence" value="ECO:0007669"/>
    <property type="project" value="InterPro"/>
</dbReference>
<dbReference type="SUPFAM" id="SSF51735">
    <property type="entry name" value="NAD(P)-binding Rossmann-fold domains"/>
    <property type="match status" value="1"/>
</dbReference>
<dbReference type="Gene3D" id="3.40.50.720">
    <property type="entry name" value="NAD(P)-binding Rossmann-like Domain"/>
    <property type="match status" value="1"/>
</dbReference>
<dbReference type="PANTHER" id="PTHR43377">
    <property type="entry name" value="BILIVERDIN REDUCTASE A"/>
    <property type="match status" value="1"/>
</dbReference>
<dbReference type="Pfam" id="PF22725">
    <property type="entry name" value="GFO_IDH_MocA_C3"/>
    <property type="match status" value="1"/>
</dbReference>
<name>A0A932I029_UNCTE</name>
<sequence length="338" mass="35799">MTKPLRVASVGLGRWAAVLAEGVRRVPVLEIAGCFSRSEERRASFASKYGGTPYPSYEALLADGSVDAVLLTTPHSAHHAQILAAARAGKHVFCEKPLTLAVEDARSAMYACARAGVALVVGHCWRFVGAVQRAKGLIEEGDLGEVVQAAGHFGNPRALSLGQEAWRDAPEESPGGPLTGPGFHLMDVLHYLLGPVERANAAFRQRLTGGRMPDTALATLQFRSGALAHVSASFITQRCYRLALFGTRANAYLELVSLEGAGPSTLSLHRIGEPHPADVPVPQEDMIRLQMAFFARTVREGAPPLAGGREGLALVALLSALAASAESGRWETPAAQEG</sequence>
<dbReference type="InterPro" id="IPR036291">
    <property type="entry name" value="NAD(P)-bd_dom_sf"/>
</dbReference>
<evidence type="ECO:0000259" key="2">
    <source>
        <dbReference type="Pfam" id="PF22725"/>
    </source>
</evidence>
<comment type="caution">
    <text evidence="3">The sequence shown here is derived from an EMBL/GenBank/DDBJ whole genome shotgun (WGS) entry which is preliminary data.</text>
</comment>
<dbReference type="EMBL" id="JACPUR010000035">
    <property type="protein sequence ID" value="MBI3128909.1"/>
    <property type="molecule type" value="Genomic_DNA"/>
</dbReference>
<feature type="domain" description="GFO/IDH/MocA-like oxidoreductase" evidence="2">
    <location>
        <begin position="131"/>
        <end position="249"/>
    </location>
</feature>
<accession>A0A932I029</accession>
<dbReference type="PANTHER" id="PTHR43377:SF1">
    <property type="entry name" value="BILIVERDIN REDUCTASE A"/>
    <property type="match status" value="1"/>
</dbReference>
<dbReference type="Proteomes" id="UP000782312">
    <property type="component" value="Unassembled WGS sequence"/>
</dbReference>
<protein>
    <submittedName>
        <fullName evidence="3">Gfo/Idh/MocA family oxidoreductase</fullName>
    </submittedName>
</protein>
<reference evidence="3" key="1">
    <citation type="submission" date="2020-07" db="EMBL/GenBank/DDBJ databases">
        <title>Huge and variable diversity of episymbiotic CPR bacteria and DPANN archaea in groundwater ecosystems.</title>
        <authorList>
            <person name="He C.Y."/>
            <person name="Keren R."/>
            <person name="Whittaker M."/>
            <person name="Farag I.F."/>
            <person name="Doudna J."/>
            <person name="Cate J.H.D."/>
            <person name="Banfield J.F."/>
        </authorList>
    </citation>
    <scope>NUCLEOTIDE SEQUENCE</scope>
    <source>
        <strain evidence="3">NC_groundwater_763_Ag_S-0.2um_68_21</strain>
    </source>
</reference>
<gene>
    <name evidence="3" type="ORF">HYZ11_14990</name>
</gene>